<feature type="compositionally biased region" description="Low complexity" evidence="1">
    <location>
        <begin position="64"/>
        <end position="75"/>
    </location>
</feature>
<feature type="compositionally biased region" description="Low complexity" evidence="1">
    <location>
        <begin position="95"/>
        <end position="122"/>
    </location>
</feature>
<evidence type="ECO:0000256" key="1">
    <source>
        <dbReference type="SAM" id="MobiDB-lite"/>
    </source>
</evidence>
<feature type="compositionally biased region" description="Basic and acidic residues" evidence="1">
    <location>
        <begin position="1"/>
        <end position="10"/>
    </location>
</feature>
<reference evidence="2" key="1">
    <citation type="journal article" date="2020" name="Fungal Divers.">
        <title>Resolving the Mortierellaceae phylogeny through synthesis of multi-gene phylogenetics and phylogenomics.</title>
        <authorList>
            <person name="Vandepol N."/>
            <person name="Liber J."/>
            <person name="Desiro A."/>
            <person name="Na H."/>
            <person name="Kennedy M."/>
            <person name="Barry K."/>
            <person name="Grigoriev I.V."/>
            <person name="Miller A.N."/>
            <person name="O'Donnell K."/>
            <person name="Stajich J.E."/>
            <person name="Bonito G."/>
        </authorList>
    </citation>
    <scope>NUCLEOTIDE SEQUENCE</scope>
    <source>
        <strain evidence="2">CK1249</strain>
    </source>
</reference>
<comment type="caution">
    <text evidence="2">The sequence shown here is derived from an EMBL/GenBank/DDBJ whole genome shotgun (WGS) entry which is preliminary data.</text>
</comment>
<name>A0A9P6M3J1_MORAP</name>
<accession>A0A9P6M3J1</accession>
<sequence length="265" mass="28896">MATVKSRFDASDNVSTLQESDGPWLTTYSRALCSIYPKDEEGCWDYLLSTQPSSIFSKQPDSLTTAIPTATPNAAKSRRVKRSGPTVEESDRIFSTTPSSSLSSSAPNGNSDTNNNNNSNNSGNTKYSEIGIALTSPAKLSHALCKIGFDCIDYFTATQDDLLSEPPQPSLSRNSNRTNRQDTLYTSPLLNELSDSDWRTGLAAAVGGKRAAALERKRALSRTMSQEEVMASTAAMTAPTPSGPRSDPWFQTLDRLSRWDEVAYR</sequence>
<dbReference type="AlphaFoldDB" id="A0A9P6M3J1"/>
<proteinExistence type="predicted"/>
<dbReference type="Proteomes" id="UP000738359">
    <property type="component" value="Unassembled WGS sequence"/>
</dbReference>
<keyword evidence="3" id="KW-1185">Reference proteome</keyword>
<protein>
    <submittedName>
        <fullName evidence="2">Uncharacterized protein</fullName>
    </submittedName>
</protein>
<organism evidence="2 3">
    <name type="scientific">Mortierella alpina</name>
    <name type="common">Oleaginous fungus</name>
    <name type="synonym">Mortierella renispora</name>
    <dbReference type="NCBI Taxonomy" id="64518"/>
    <lineage>
        <taxon>Eukaryota</taxon>
        <taxon>Fungi</taxon>
        <taxon>Fungi incertae sedis</taxon>
        <taxon>Mucoromycota</taxon>
        <taxon>Mortierellomycotina</taxon>
        <taxon>Mortierellomycetes</taxon>
        <taxon>Mortierellales</taxon>
        <taxon>Mortierellaceae</taxon>
        <taxon>Mortierella</taxon>
    </lineage>
</organism>
<feature type="region of interest" description="Disordered" evidence="1">
    <location>
        <begin position="1"/>
        <end position="21"/>
    </location>
</feature>
<dbReference type="EMBL" id="JAAAHY010000410">
    <property type="protein sequence ID" value="KAF9964068.1"/>
    <property type="molecule type" value="Genomic_DNA"/>
</dbReference>
<evidence type="ECO:0000313" key="3">
    <source>
        <dbReference type="Proteomes" id="UP000738359"/>
    </source>
</evidence>
<gene>
    <name evidence="2" type="ORF">BGZ70_006982</name>
</gene>
<evidence type="ECO:0000313" key="2">
    <source>
        <dbReference type="EMBL" id="KAF9964068.1"/>
    </source>
</evidence>
<feature type="region of interest" description="Disordered" evidence="1">
    <location>
        <begin position="58"/>
        <end position="122"/>
    </location>
</feature>
<dbReference type="OrthoDB" id="2434907at2759"/>